<evidence type="ECO:0000313" key="4">
    <source>
        <dbReference type="Proteomes" id="UP000267821"/>
    </source>
</evidence>
<gene>
    <name evidence="3" type="ORF">L211DRAFT_506753</name>
</gene>
<dbReference type="SMART" id="SM00755">
    <property type="entry name" value="Grip"/>
    <property type="match status" value="1"/>
</dbReference>
<feature type="region of interest" description="Disordered" evidence="1">
    <location>
        <begin position="94"/>
        <end position="113"/>
    </location>
</feature>
<evidence type="ECO:0000256" key="1">
    <source>
        <dbReference type="SAM" id="MobiDB-lite"/>
    </source>
</evidence>
<protein>
    <recommendedName>
        <fullName evidence="2">GRIP domain-containing protein</fullName>
    </recommendedName>
</protein>
<evidence type="ECO:0000259" key="2">
    <source>
        <dbReference type="PROSITE" id="PS50913"/>
    </source>
</evidence>
<organism evidence="3 4">
    <name type="scientific">Terfezia boudieri ATCC MYA-4762</name>
    <dbReference type="NCBI Taxonomy" id="1051890"/>
    <lineage>
        <taxon>Eukaryota</taxon>
        <taxon>Fungi</taxon>
        <taxon>Dikarya</taxon>
        <taxon>Ascomycota</taxon>
        <taxon>Pezizomycotina</taxon>
        <taxon>Pezizomycetes</taxon>
        <taxon>Pezizales</taxon>
        <taxon>Pezizaceae</taxon>
        <taxon>Terfezia</taxon>
    </lineage>
</organism>
<dbReference type="InParanoid" id="A0A3N4LDI5"/>
<dbReference type="Proteomes" id="UP000267821">
    <property type="component" value="Unassembled WGS sequence"/>
</dbReference>
<name>A0A3N4LDI5_9PEZI</name>
<dbReference type="InterPro" id="IPR000237">
    <property type="entry name" value="GRIP_dom"/>
</dbReference>
<dbReference type="Pfam" id="PF01465">
    <property type="entry name" value="GRIP"/>
    <property type="match status" value="1"/>
</dbReference>
<proteinExistence type="predicted"/>
<accession>A0A3N4LDI5</accession>
<dbReference type="PROSITE" id="PS50913">
    <property type="entry name" value="GRIP"/>
    <property type="match status" value="1"/>
</dbReference>
<feature type="domain" description="GRIP" evidence="2">
    <location>
        <begin position="201"/>
        <end position="250"/>
    </location>
</feature>
<dbReference type="OrthoDB" id="1926336at2759"/>
<dbReference type="STRING" id="1051890.A0A3N4LDI5"/>
<sequence>MRVSLEDLADVNRLLQERSREVDTMRRLLNEAESRNEARFRDVKAKMDSAFEEQDKAEEEIATIGRSRAKEIEELRNRIREAERVLKKVEEANEVTERERKEYPSGKQAAESKLEPVMRELEETKKANEQMRELEELRTRYEKLFKSHKALQDEHRNQSLRGHLAISTPSIDSVRSSATRVMSPTSAANGASNTIALTGTGGPHHVNADYLKNVILQFLEKDKKMQMQLILVLSHLLKFNGEDVSKWEAAVNAR</sequence>
<dbReference type="AlphaFoldDB" id="A0A3N4LDI5"/>
<reference evidence="3 4" key="1">
    <citation type="journal article" date="2018" name="Nat. Ecol. Evol.">
        <title>Pezizomycetes genomes reveal the molecular basis of ectomycorrhizal truffle lifestyle.</title>
        <authorList>
            <person name="Murat C."/>
            <person name="Payen T."/>
            <person name="Noel B."/>
            <person name="Kuo A."/>
            <person name="Morin E."/>
            <person name="Chen J."/>
            <person name="Kohler A."/>
            <person name="Krizsan K."/>
            <person name="Balestrini R."/>
            <person name="Da Silva C."/>
            <person name="Montanini B."/>
            <person name="Hainaut M."/>
            <person name="Levati E."/>
            <person name="Barry K.W."/>
            <person name="Belfiori B."/>
            <person name="Cichocki N."/>
            <person name="Clum A."/>
            <person name="Dockter R.B."/>
            <person name="Fauchery L."/>
            <person name="Guy J."/>
            <person name="Iotti M."/>
            <person name="Le Tacon F."/>
            <person name="Lindquist E.A."/>
            <person name="Lipzen A."/>
            <person name="Malagnac F."/>
            <person name="Mello A."/>
            <person name="Molinier V."/>
            <person name="Miyauchi S."/>
            <person name="Poulain J."/>
            <person name="Riccioni C."/>
            <person name="Rubini A."/>
            <person name="Sitrit Y."/>
            <person name="Splivallo R."/>
            <person name="Traeger S."/>
            <person name="Wang M."/>
            <person name="Zifcakova L."/>
            <person name="Wipf D."/>
            <person name="Zambonelli A."/>
            <person name="Paolocci F."/>
            <person name="Nowrousian M."/>
            <person name="Ottonello S."/>
            <person name="Baldrian P."/>
            <person name="Spatafora J.W."/>
            <person name="Henrissat B."/>
            <person name="Nagy L.G."/>
            <person name="Aury J.M."/>
            <person name="Wincker P."/>
            <person name="Grigoriev I.V."/>
            <person name="Bonfante P."/>
            <person name="Martin F.M."/>
        </authorList>
    </citation>
    <scope>NUCLEOTIDE SEQUENCE [LARGE SCALE GENOMIC DNA]</scope>
    <source>
        <strain evidence="3 4">ATCC MYA-4762</strain>
    </source>
</reference>
<keyword evidence="4" id="KW-1185">Reference proteome</keyword>
<dbReference type="EMBL" id="ML121568">
    <property type="protein sequence ID" value="RPB20766.1"/>
    <property type="molecule type" value="Genomic_DNA"/>
</dbReference>
<evidence type="ECO:0000313" key="3">
    <source>
        <dbReference type="EMBL" id="RPB20766.1"/>
    </source>
</evidence>